<evidence type="ECO:0000313" key="1">
    <source>
        <dbReference type="EMBL" id="KTD76961.1"/>
    </source>
</evidence>
<proteinExistence type="predicted"/>
<evidence type="ECO:0000313" key="2">
    <source>
        <dbReference type="Proteomes" id="UP000054662"/>
    </source>
</evidence>
<comment type="caution">
    <text evidence="1">The sequence shown here is derived from an EMBL/GenBank/DDBJ whole genome shotgun (WGS) entry which is preliminary data.</text>
</comment>
<sequence length="217" mass="24873">MPNSYYNQNYTPNYCNDFQRLADEVKEKKISVNGKLVSVEGPNRVLVFYAHLSKIEKLIDDEILKLERDECSIIEARICLLKDINIIKNEYLQKVTSQTRPDELNRIALNFCLDVQSILDKFTPYQESDLSLKPFFKNLLLCLLGIGLYSMGHKMVTGRYAFFDEKMFNYSDMDSKLPSQAHKVVRGANQALDLLDAKDGVWNLVMNGETPSFAPAL</sequence>
<protein>
    <submittedName>
        <fullName evidence="1">Uncharacterized protein</fullName>
    </submittedName>
</protein>
<keyword evidence="2" id="KW-1185">Reference proteome</keyword>
<name>A0A0W1A6I4_9GAMM</name>
<dbReference type="AlphaFoldDB" id="A0A0W1A6I4"/>
<dbReference type="PATRIC" id="fig|45076.6.peg.2396"/>
<dbReference type="RefSeq" id="WP_147279880.1">
    <property type="nucleotide sequence ID" value="NZ_CBCRUR010000008.1"/>
</dbReference>
<dbReference type="Proteomes" id="UP000054662">
    <property type="component" value="Unassembled WGS sequence"/>
</dbReference>
<reference evidence="1 2" key="1">
    <citation type="submission" date="2015-11" db="EMBL/GenBank/DDBJ databases">
        <title>Genomic analysis of 38 Legionella species identifies large and diverse effector repertoires.</title>
        <authorList>
            <person name="Burstein D."/>
            <person name="Amaro F."/>
            <person name="Zusman T."/>
            <person name="Lifshitz Z."/>
            <person name="Cohen O."/>
            <person name="Gilbert J.A."/>
            <person name="Pupko T."/>
            <person name="Shuman H.A."/>
            <person name="Segal G."/>
        </authorList>
    </citation>
    <scope>NUCLEOTIDE SEQUENCE [LARGE SCALE GENOMIC DNA]</scope>
    <source>
        <strain evidence="1 2">ATCC 49508</strain>
    </source>
</reference>
<organism evidence="1 2">
    <name type="scientific">Legionella worsleiensis</name>
    <dbReference type="NCBI Taxonomy" id="45076"/>
    <lineage>
        <taxon>Bacteria</taxon>
        <taxon>Pseudomonadati</taxon>
        <taxon>Pseudomonadota</taxon>
        <taxon>Gammaproteobacteria</taxon>
        <taxon>Legionellales</taxon>
        <taxon>Legionellaceae</taxon>
        <taxon>Legionella</taxon>
    </lineage>
</organism>
<gene>
    <name evidence="1" type="ORF">Lwor_2186</name>
</gene>
<dbReference type="OrthoDB" id="9956427at2"/>
<accession>A0A0W1A6I4</accession>
<dbReference type="EMBL" id="LNZC01000027">
    <property type="protein sequence ID" value="KTD76961.1"/>
    <property type="molecule type" value="Genomic_DNA"/>
</dbReference>